<keyword evidence="5" id="KW-1185">Reference proteome</keyword>
<feature type="compositionally biased region" description="Low complexity" evidence="2">
    <location>
        <begin position="199"/>
        <end position="213"/>
    </location>
</feature>
<evidence type="ECO:0000256" key="3">
    <source>
        <dbReference type="SAM" id="Phobius"/>
    </source>
</evidence>
<feature type="compositionally biased region" description="Low complexity" evidence="2">
    <location>
        <begin position="67"/>
        <end position="80"/>
    </location>
</feature>
<dbReference type="STRING" id="1184267.A11Q_1786"/>
<evidence type="ECO:0000256" key="1">
    <source>
        <dbReference type="SAM" id="Coils"/>
    </source>
</evidence>
<gene>
    <name evidence="4" type="ORF">A11Q_1786</name>
</gene>
<keyword evidence="1" id="KW-0175">Coiled coil</keyword>
<dbReference type="Proteomes" id="UP000012040">
    <property type="component" value="Chromosome"/>
</dbReference>
<dbReference type="EMBL" id="CP003537">
    <property type="protein sequence ID" value="AGH96002.1"/>
    <property type="molecule type" value="Genomic_DNA"/>
</dbReference>
<feature type="transmembrane region" description="Helical" evidence="3">
    <location>
        <begin position="14"/>
        <end position="32"/>
    </location>
</feature>
<dbReference type="KEGG" id="bex:A11Q_1786"/>
<feature type="compositionally biased region" description="Basic and acidic residues" evidence="2">
    <location>
        <begin position="46"/>
        <end position="66"/>
    </location>
</feature>
<dbReference type="AlphaFoldDB" id="M4V9E7"/>
<name>M4V9E7_9BACT</name>
<keyword evidence="3" id="KW-0812">Transmembrane</keyword>
<organism evidence="4 5">
    <name type="scientific">Pseudobdellovibrio exovorus JSS</name>
    <dbReference type="NCBI Taxonomy" id="1184267"/>
    <lineage>
        <taxon>Bacteria</taxon>
        <taxon>Pseudomonadati</taxon>
        <taxon>Bdellovibrionota</taxon>
        <taxon>Bdellovibrionia</taxon>
        <taxon>Bdellovibrionales</taxon>
        <taxon>Pseudobdellovibrionaceae</taxon>
        <taxon>Pseudobdellovibrio</taxon>
    </lineage>
</organism>
<reference evidence="4 5" key="1">
    <citation type="journal article" date="2013" name="ISME J.">
        <title>By their genes ye shall know them: genomic signatures of predatory bacteria.</title>
        <authorList>
            <person name="Pasternak Z."/>
            <person name="Pietrokovski S."/>
            <person name="Rotem O."/>
            <person name="Gophna U."/>
            <person name="Lurie-Weinberger M.N."/>
            <person name="Jurkevitch E."/>
        </authorList>
    </citation>
    <scope>NUCLEOTIDE SEQUENCE [LARGE SCALE GENOMIC DNA]</scope>
    <source>
        <strain evidence="4 5">JSS</strain>
    </source>
</reference>
<evidence type="ECO:0000313" key="4">
    <source>
        <dbReference type="EMBL" id="AGH96002.1"/>
    </source>
</evidence>
<evidence type="ECO:0000256" key="2">
    <source>
        <dbReference type="SAM" id="MobiDB-lite"/>
    </source>
</evidence>
<protein>
    <submittedName>
        <fullName evidence="4">Uncharacterized protein</fullName>
    </submittedName>
</protein>
<keyword evidence="3" id="KW-0472">Membrane</keyword>
<accession>M4V9E7</accession>
<feature type="region of interest" description="Disordered" evidence="2">
    <location>
        <begin position="46"/>
        <end position="80"/>
    </location>
</feature>
<dbReference type="RefSeq" id="WP_015470492.1">
    <property type="nucleotide sequence ID" value="NC_020813.1"/>
</dbReference>
<feature type="region of interest" description="Disordered" evidence="2">
    <location>
        <begin position="185"/>
        <end position="237"/>
    </location>
</feature>
<keyword evidence="3" id="KW-1133">Transmembrane helix</keyword>
<dbReference type="PATRIC" id="fig|1184267.3.peg.1807"/>
<feature type="coiled-coil region" evidence="1">
    <location>
        <begin position="92"/>
        <end position="126"/>
    </location>
</feature>
<proteinExistence type="predicted"/>
<dbReference type="HOGENOM" id="CLU_851702_0_0_7"/>
<sequence length="326" mass="35555">MANIINWLVTQNTLLIRIGFTAVLILVGIYIYRTVFKQRVNASDKKSKVAEKPVEQNSTAKEKEAESAPAANEKTAAPKTAEAAATATAVLSEAQVAEMTRLKDEVQKLSADLASSLAQNEELKKNSAAVTEPEVVQSAKERISEAGGDELAAELQDKIQQLESRLAEYEIIAEDIAEISQLRQENQELRKKTSTANPESSSSESEMSTAEPVIEAEEVVVDSEPSNESSDETSDEIIADIADVALTEELVEPEISAEPAAMELSEAELLRAELEALTDQIESVPAEEVFADKSAEFNLVSEKPVTQTEQELIDQFEQDIDNKKDS</sequence>
<evidence type="ECO:0000313" key="5">
    <source>
        <dbReference type="Proteomes" id="UP000012040"/>
    </source>
</evidence>